<dbReference type="RefSeq" id="WP_091629902.1">
    <property type="nucleotide sequence ID" value="NZ_FOEF01000056.1"/>
</dbReference>
<accession>A0A1H8YT65</accession>
<name>A0A1H8YT65_9PSEU</name>
<organism evidence="1 2">
    <name type="scientific">Amycolatopsis saalfeldensis</name>
    <dbReference type="NCBI Taxonomy" id="394193"/>
    <lineage>
        <taxon>Bacteria</taxon>
        <taxon>Bacillati</taxon>
        <taxon>Actinomycetota</taxon>
        <taxon>Actinomycetes</taxon>
        <taxon>Pseudonocardiales</taxon>
        <taxon>Pseudonocardiaceae</taxon>
        <taxon>Amycolatopsis</taxon>
    </lineage>
</organism>
<gene>
    <name evidence="1" type="ORF">SAMN04489732_15613</name>
</gene>
<protein>
    <submittedName>
        <fullName evidence="1">Uncharacterized protein</fullName>
    </submittedName>
</protein>
<dbReference type="EMBL" id="FOEF01000056">
    <property type="protein sequence ID" value="SEP54568.1"/>
    <property type="molecule type" value="Genomic_DNA"/>
</dbReference>
<reference evidence="1 2" key="1">
    <citation type="submission" date="2016-10" db="EMBL/GenBank/DDBJ databases">
        <authorList>
            <person name="de Groot N.N."/>
        </authorList>
    </citation>
    <scope>NUCLEOTIDE SEQUENCE [LARGE SCALE GENOMIC DNA]</scope>
    <source>
        <strain evidence="1 2">DSM 44993</strain>
    </source>
</reference>
<dbReference type="AlphaFoldDB" id="A0A1H8YT65"/>
<keyword evidence="2" id="KW-1185">Reference proteome</keyword>
<evidence type="ECO:0000313" key="1">
    <source>
        <dbReference type="EMBL" id="SEP54568.1"/>
    </source>
</evidence>
<sequence length="302" mass="32585">MNDNAATRFDPMLDTLDRVVWAIEVRDPHQLTADGIGETTRMAMSELAAAHGCALGVCVDDDSYDSTPEGTFYRWDISVPREQHLDRDDTGIPRAITALGAWLATQLPAGLDDWIYEPDLAETWQAAVGDELRDNAADLLVPLEAAMLGRRRDGAQEIEPLLRCHAGAAEPRAGTYALLLGHDPDVAEHGYAPWLVLSAGYIPPNGFWTTPAGAALSRFSHTDHPILIAPRPAPAVWWISVTTAPFVPTIPAPASAFTPTPPTATPGARHQWTGTDPATLVARATADLLALFPYLRDSATRS</sequence>
<dbReference type="Proteomes" id="UP000198582">
    <property type="component" value="Unassembled WGS sequence"/>
</dbReference>
<proteinExistence type="predicted"/>
<evidence type="ECO:0000313" key="2">
    <source>
        <dbReference type="Proteomes" id="UP000198582"/>
    </source>
</evidence>
<dbReference type="OrthoDB" id="5189305at2"/>